<reference evidence="2" key="2">
    <citation type="journal article" date="2022" name="Microbiol. Resour. Announc.">
        <title>Metagenome Sequencing to Explore Phylogenomics of Terrestrial Cyanobacteria.</title>
        <authorList>
            <person name="Ward R.D."/>
            <person name="Stajich J.E."/>
            <person name="Johansen J.R."/>
            <person name="Huntemann M."/>
            <person name="Clum A."/>
            <person name="Foster B."/>
            <person name="Foster B."/>
            <person name="Roux S."/>
            <person name="Palaniappan K."/>
            <person name="Varghese N."/>
            <person name="Mukherjee S."/>
            <person name="Reddy T.B.K."/>
            <person name="Daum C."/>
            <person name="Copeland A."/>
            <person name="Chen I.A."/>
            <person name="Ivanova N.N."/>
            <person name="Kyrpides N.C."/>
            <person name="Shapiro N."/>
            <person name="Eloe-Fadrosh E.A."/>
            <person name="Pietrasiak N."/>
        </authorList>
    </citation>
    <scope>NUCLEOTIDE SEQUENCE</scope>
    <source>
        <strain evidence="2">HA4357-MV3</strain>
    </source>
</reference>
<evidence type="ECO:0000256" key="1">
    <source>
        <dbReference type="SAM" id="Phobius"/>
    </source>
</evidence>
<protein>
    <submittedName>
        <fullName evidence="2">Uncharacterized protein</fullName>
    </submittedName>
</protein>
<evidence type="ECO:0000313" key="3">
    <source>
        <dbReference type="Proteomes" id="UP000813215"/>
    </source>
</evidence>
<organism evidence="2 3">
    <name type="scientific">Pelatocladus maniniholoensis HA4357-MV3</name>
    <dbReference type="NCBI Taxonomy" id="1117104"/>
    <lineage>
        <taxon>Bacteria</taxon>
        <taxon>Bacillati</taxon>
        <taxon>Cyanobacteriota</taxon>
        <taxon>Cyanophyceae</taxon>
        <taxon>Nostocales</taxon>
        <taxon>Nostocaceae</taxon>
        <taxon>Pelatocladus</taxon>
    </lineage>
</organism>
<gene>
    <name evidence="2" type="ORF">KME28_16540</name>
</gene>
<dbReference type="EMBL" id="JAHHHW010000101">
    <property type="protein sequence ID" value="MBW4433278.1"/>
    <property type="molecule type" value="Genomic_DNA"/>
</dbReference>
<keyword evidence="1" id="KW-0812">Transmembrane</keyword>
<keyword evidence="1" id="KW-0472">Membrane</keyword>
<evidence type="ECO:0000313" key="2">
    <source>
        <dbReference type="EMBL" id="MBW4433278.1"/>
    </source>
</evidence>
<feature type="transmembrane region" description="Helical" evidence="1">
    <location>
        <begin position="312"/>
        <end position="333"/>
    </location>
</feature>
<comment type="caution">
    <text evidence="2">The sequence shown here is derived from an EMBL/GenBank/DDBJ whole genome shotgun (WGS) entry which is preliminary data.</text>
</comment>
<dbReference type="AlphaFoldDB" id="A0A9E3H9I0"/>
<dbReference type="Proteomes" id="UP000813215">
    <property type="component" value="Unassembled WGS sequence"/>
</dbReference>
<reference evidence="2" key="1">
    <citation type="submission" date="2021-05" db="EMBL/GenBank/DDBJ databases">
        <authorList>
            <person name="Pietrasiak N."/>
            <person name="Ward R."/>
            <person name="Stajich J.E."/>
            <person name="Kurbessoian T."/>
        </authorList>
    </citation>
    <scope>NUCLEOTIDE SEQUENCE</scope>
    <source>
        <strain evidence="2">HA4357-MV3</strain>
    </source>
</reference>
<sequence length="507" mass="57538">MADLEKLVNELLHLADSLKLTIGNTDQIKNEIIRITNVQEQICNIREVIEEELGFEKIKNFAMKTLPFIGTVASIFIPGGFLVDAAITGSAGFIAEKFGNPETEITLNDLQEKIESWLEWCDILKEISEDILKKYQIINQIKLYSKFFSLPTQFQNIDDSLRINLAFGNSNILQQQKQKIINLQNQLLKIQQIINDIINYIENDDQDILRVVVGLSGFFGDSYFAIEWYDDEHGLIVSSDDKFKAVADVLAECKYFKEKTGTLIVQGNILRGQVEEAINSLQQKNQKVELSQSKTVTSLSNLEQKSKKQTKLGHLILLMTSSLAALIFVSLLVTEKLHQIQQIGFHLNQDGIYLTNLKSAEKLGMEAAVMVQNPPHPIEVWQQAKAKWQKALQLLETIPEGTSISVQAKKQLVKYRFNYDAINKRLMTEQKAMTNLQLSQKLAMEAAIIVQNPPHPPKVWQQAKAKWQQAIDLLEGIPDSVSISNQAKEKLYTYKTNYTAISTRLED</sequence>
<keyword evidence="1" id="KW-1133">Transmembrane helix</keyword>
<accession>A0A9E3H9I0</accession>
<proteinExistence type="predicted"/>
<name>A0A9E3H9I0_9NOST</name>